<organism evidence="1 2">
    <name type="scientific">Angustibacter aerolatus</name>
    <dbReference type="NCBI Taxonomy" id="1162965"/>
    <lineage>
        <taxon>Bacteria</taxon>
        <taxon>Bacillati</taxon>
        <taxon>Actinomycetota</taxon>
        <taxon>Actinomycetes</taxon>
        <taxon>Kineosporiales</taxon>
        <taxon>Kineosporiaceae</taxon>
    </lineage>
</organism>
<keyword evidence="2" id="KW-1185">Reference proteome</keyword>
<name>A0ABQ6JDL2_9ACTN</name>
<protein>
    <submittedName>
        <fullName evidence="1">Uncharacterized protein</fullName>
    </submittedName>
</protein>
<accession>A0ABQ6JDL2</accession>
<dbReference type="EMBL" id="BSUZ01000001">
    <property type="protein sequence ID" value="GMA86280.1"/>
    <property type="molecule type" value="Genomic_DNA"/>
</dbReference>
<evidence type="ECO:0000313" key="1">
    <source>
        <dbReference type="EMBL" id="GMA86280.1"/>
    </source>
</evidence>
<sequence length="100" mass="10448">MAVVGLCGNDSTTTRGFGQPYSHASITFSTKSWPGPTPTCRASAPAKYGPQMWIGYDGDGTSAASPGCSSTHMRWLKPSLAPIVLITSVSGSRSTPNRRA</sequence>
<proteinExistence type="predicted"/>
<comment type="caution">
    <text evidence="1">The sequence shown here is derived from an EMBL/GenBank/DDBJ whole genome shotgun (WGS) entry which is preliminary data.</text>
</comment>
<evidence type="ECO:0000313" key="2">
    <source>
        <dbReference type="Proteomes" id="UP001157017"/>
    </source>
</evidence>
<gene>
    <name evidence="1" type="ORF">GCM10025868_15300</name>
</gene>
<dbReference type="Proteomes" id="UP001157017">
    <property type="component" value="Unassembled WGS sequence"/>
</dbReference>
<reference evidence="2" key="1">
    <citation type="journal article" date="2019" name="Int. J. Syst. Evol. Microbiol.">
        <title>The Global Catalogue of Microorganisms (GCM) 10K type strain sequencing project: providing services to taxonomists for standard genome sequencing and annotation.</title>
        <authorList>
            <consortium name="The Broad Institute Genomics Platform"/>
            <consortium name="The Broad Institute Genome Sequencing Center for Infectious Disease"/>
            <person name="Wu L."/>
            <person name="Ma J."/>
        </authorList>
    </citation>
    <scope>NUCLEOTIDE SEQUENCE [LARGE SCALE GENOMIC DNA]</scope>
    <source>
        <strain evidence="2">NBRC 108730</strain>
    </source>
</reference>